<dbReference type="InterPro" id="IPR006379">
    <property type="entry name" value="HAD-SF_hydro_IIB"/>
</dbReference>
<keyword evidence="2" id="KW-1185">Reference proteome</keyword>
<reference evidence="2" key="1">
    <citation type="submission" date="2016-11" db="EMBL/GenBank/DDBJ databases">
        <title>Genome sequence of Candidatus Phytoplasma solani strain SA-1.</title>
        <authorList>
            <person name="Haryono M."/>
            <person name="Samarzija I."/>
            <person name="Seruga Music M."/>
            <person name="Hogenhout S."/>
            <person name="Kuo C.-H."/>
        </authorList>
    </citation>
    <scope>NUCLEOTIDE SEQUENCE [LARGE SCALE GENOMIC DNA]</scope>
    <source>
        <strain evidence="2">SA-1</strain>
    </source>
</reference>
<dbReference type="GO" id="GO:0016791">
    <property type="term" value="F:phosphatase activity"/>
    <property type="evidence" value="ECO:0007669"/>
    <property type="project" value="TreeGrafter"/>
</dbReference>
<organism evidence="1 2">
    <name type="scientific">Candidatus Phytoplasma solani</name>
    <dbReference type="NCBI Taxonomy" id="69896"/>
    <lineage>
        <taxon>Bacteria</taxon>
        <taxon>Bacillati</taxon>
        <taxon>Mycoplasmatota</taxon>
        <taxon>Mollicutes</taxon>
        <taxon>Acholeplasmatales</taxon>
        <taxon>Acholeplasmataceae</taxon>
        <taxon>Candidatus Phytoplasma</taxon>
        <taxon>16SrXII (Stolbur group)</taxon>
    </lineage>
</organism>
<dbReference type="InterPro" id="IPR036412">
    <property type="entry name" value="HAD-like_sf"/>
</dbReference>
<dbReference type="InterPro" id="IPR023214">
    <property type="entry name" value="HAD_sf"/>
</dbReference>
<dbReference type="GO" id="GO:0005829">
    <property type="term" value="C:cytosol"/>
    <property type="evidence" value="ECO:0007669"/>
    <property type="project" value="TreeGrafter"/>
</dbReference>
<dbReference type="Gene3D" id="3.40.50.1000">
    <property type="entry name" value="HAD superfamily/HAD-like"/>
    <property type="match status" value="1"/>
</dbReference>
<comment type="caution">
    <text evidence="1">The sequence shown here is derived from an EMBL/GenBank/DDBJ whole genome shotgun (WGS) entry which is preliminary data.</text>
</comment>
<dbReference type="PANTHER" id="PTHR10000">
    <property type="entry name" value="PHOSPHOSERINE PHOSPHATASE"/>
    <property type="match status" value="1"/>
</dbReference>
<dbReference type="Proteomes" id="UP000283896">
    <property type="component" value="Unassembled WGS sequence"/>
</dbReference>
<dbReference type="SUPFAM" id="SSF56784">
    <property type="entry name" value="HAD-like"/>
    <property type="match status" value="1"/>
</dbReference>
<name>A0A421NYA3_9MOLU</name>
<gene>
    <name evidence="1" type="primary">cof</name>
    <name evidence="1" type="ORF">PSSA1_v1c1960</name>
</gene>
<evidence type="ECO:0000313" key="1">
    <source>
        <dbReference type="EMBL" id="RMI88988.1"/>
    </source>
</evidence>
<dbReference type="Gene3D" id="3.30.1240.10">
    <property type="match status" value="1"/>
</dbReference>
<dbReference type="GO" id="GO:0000287">
    <property type="term" value="F:magnesium ion binding"/>
    <property type="evidence" value="ECO:0007669"/>
    <property type="project" value="TreeGrafter"/>
</dbReference>
<dbReference type="OrthoDB" id="384659at2"/>
<dbReference type="RefSeq" id="WP_122225383.1">
    <property type="nucleotide sequence ID" value="NZ_CP103785.1"/>
</dbReference>
<dbReference type="STRING" id="69896.S284_05020"/>
<dbReference type="Pfam" id="PF08282">
    <property type="entry name" value="Hydrolase_3"/>
    <property type="match status" value="1"/>
</dbReference>
<accession>A0A421NYA3</accession>
<dbReference type="NCBIfam" id="TIGR01484">
    <property type="entry name" value="HAD-SF-IIB"/>
    <property type="match status" value="1"/>
</dbReference>
<dbReference type="AlphaFoldDB" id="A0A421NYA3"/>
<proteinExistence type="predicted"/>
<protein>
    <submittedName>
        <fullName evidence="1">HAD family hydrolase</fullName>
    </submittedName>
</protein>
<dbReference type="EMBL" id="MPBG01000002">
    <property type="protein sequence ID" value="RMI88988.1"/>
    <property type="molecule type" value="Genomic_DNA"/>
</dbReference>
<evidence type="ECO:0000313" key="2">
    <source>
        <dbReference type="Proteomes" id="UP000283896"/>
    </source>
</evidence>
<dbReference type="PANTHER" id="PTHR10000:SF25">
    <property type="entry name" value="PHOSPHATASE YKRA-RELATED"/>
    <property type="match status" value="1"/>
</dbReference>
<sequence length="265" mass="30853">MKKLIFFDIDGTLRSNEKKAIPNQTKKLIQKLAQDPDVKLGIATGRNYGRLDVLQEIRHLFKYFVLSNGALTMIGDQVIDEVCFDQKSIIKVQREIQKDATITMTLFGFEKAFTVGNQTNDNLDNINDFEIENPITLTKDFFLLHKIYQMTLLYQKDFQKIKIQHFLTKMKELKAYFWEGGYVDLMYQKVDKSYGIKQIKKLYPNHQLICMGDGPNDFEMLKLADISITMGNTKIQELKSIANLVSPHIDEDLIYDFFKQARLIK</sequence>
<keyword evidence="1" id="KW-0378">Hydrolase</keyword>